<organism evidence="2 3">
    <name type="scientific">Canicola haemoglobinophilus</name>
    <dbReference type="NCBI Taxonomy" id="733"/>
    <lineage>
        <taxon>Bacteria</taxon>
        <taxon>Pseudomonadati</taxon>
        <taxon>Pseudomonadota</taxon>
        <taxon>Gammaproteobacteria</taxon>
        <taxon>Pasteurellales</taxon>
        <taxon>Pasteurellaceae</taxon>
        <taxon>Canicola</taxon>
    </lineage>
</organism>
<proteinExistence type="predicted"/>
<reference evidence="2 3" key="1">
    <citation type="submission" date="2018-06" db="EMBL/GenBank/DDBJ databases">
        <authorList>
            <consortium name="Pathogen Informatics"/>
            <person name="Doyle S."/>
        </authorList>
    </citation>
    <scope>NUCLEOTIDE SEQUENCE [LARGE SCALE GENOMIC DNA]</scope>
    <source>
        <strain evidence="2 3">NCTC8540</strain>
    </source>
</reference>
<keyword evidence="2" id="KW-0378">Hydrolase</keyword>
<evidence type="ECO:0000259" key="1">
    <source>
        <dbReference type="Pfam" id="PF07969"/>
    </source>
</evidence>
<dbReference type="InterPro" id="IPR013108">
    <property type="entry name" value="Amidohydro_3"/>
</dbReference>
<feature type="domain" description="Amidohydrolase 3" evidence="1">
    <location>
        <begin position="54"/>
        <end position="115"/>
    </location>
</feature>
<dbReference type="PANTHER" id="PTHR22642:SF21">
    <property type="entry name" value="PERIPLASMIC PROTEIN"/>
    <property type="match status" value="1"/>
</dbReference>
<evidence type="ECO:0000313" key="3">
    <source>
        <dbReference type="Proteomes" id="UP000254496"/>
    </source>
</evidence>
<accession>A0AB38HDF0</accession>
<dbReference type="Gene3D" id="2.30.40.10">
    <property type="entry name" value="Urease, subunit C, domain 1"/>
    <property type="match status" value="1"/>
</dbReference>
<sequence>MTTQVPDLIFYNGKITTLNRAQPVAQAVAIKDGKFLAVGSDAEVMPLATEKTRCIDLKGKGVLPGLFDNHTHIIRGGLNYNLELRWDGVRSLADAMAMLKAQVDITPAPQWVRYGTSIRRKTPANYSRNQRYCPRYASLYFAPL</sequence>
<dbReference type="AlphaFoldDB" id="A0AB38HDF0"/>
<dbReference type="EMBL" id="UGHJ01000001">
    <property type="protein sequence ID" value="STO69614.1"/>
    <property type="molecule type" value="Genomic_DNA"/>
</dbReference>
<protein>
    <submittedName>
        <fullName evidence="2">N-substituted formamide deformylase</fullName>
        <ecNumber evidence="2">3.5.1.91</ecNumber>
    </submittedName>
</protein>
<gene>
    <name evidence="2" type="primary">nfdA</name>
    <name evidence="2" type="ORF">NCTC8540_02167</name>
</gene>
<comment type="caution">
    <text evidence="2">The sequence shown here is derived from an EMBL/GenBank/DDBJ whole genome shotgun (WGS) entry which is preliminary data.</text>
</comment>
<name>A0AB38HDF0_9PAST</name>
<evidence type="ECO:0000313" key="2">
    <source>
        <dbReference type="EMBL" id="STO69614.1"/>
    </source>
</evidence>
<dbReference type="GO" id="GO:0016810">
    <property type="term" value="F:hydrolase activity, acting on carbon-nitrogen (but not peptide) bonds"/>
    <property type="evidence" value="ECO:0007669"/>
    <property type="project" value="InterPro"/>
</dbReference>
<dbReference type="Proteomes" id="UP000254496">
    <property type="component" value="Unassembled WGS sequence"/>
</dbReference>
<dbReference type="EC" id="3.5.1.91" evidence="2"/>
<dbReference type="InterPro" id="IPR011059">
    <property type="entry name" value="Metal-dep_hydrolase_composite"/>
</dbReference>
<dbReference type="SUPFAM" id="SSF51338">
    <property type="entry name" value="Composite domain of metallo-dependent hydrolases"/>
    <property type="match status" value="1"/>
</dbReference>
<dbReference type="Pfam" id="PF07969">
    <property type="entry name" value="Amidohydro_3"/>
    <property type="match status" value="1"/>
</dbReference>
<dbReference type="PANTHER" id="PTHR22642">
    <property type="entry name" value="IMIDAZOLONEPROPIONASE"/>
    <property type="match status" value="1"/>
</dbReference>